<proteinExistence type="predicted"/>
<evidence type="ECO:0000256" key="1">
    <source>
        <dbReference type="SAM" id="MobiDB-lite"/>
    </source>
</evidence>
<sequence>MPQRFGEEISEEDAYARLRSAFGHVTDAQLAAWPEEGLWSDLHKRAMNDELAARGLPVREWTDEQAAAEEREYQRIRAGLAVLTTARLAELPEPDEGPWEPLQLRALADELADRRRRHAQEARNEREDRADMLR</sequence>
<dbReference type="AlphaFoldDB" id="A0A1G9Z221"/>
<organism evidence="2 3">
    <name type="scientific">Lentzea albidocapillata subsp. violacea</name>
    <dbReference type="NCBI Taxonomy" id="128104"/>
    <lineage>
        <taxon>Bacteria</taxon>
        <taxon>Bacillati</taxon>
        <taxon>Actinomycetota</taxon>
        <taxon>Actinomycetes</taxon>
        <taxon>Pseudonocardiales</taxon>
        <taxon>Pseudonocardiaceae</taxon>
        <taxon>Lentzea</taxon>
    </lineage>
</organism>
<protein>
    <submittedName>
        <fullName evidence="2">Uncharacterized protein</fullName>
    </submittedName>
</protein>
<dbReference type="RefSeq" id="WP_090015143.1">
    <property type="nucleotide sequence ID" value="NZ_FNET01000036.1"/>
</dbReference>
<evidence type="ECO:0000313" key="2">
    <source>
        <dbReference type="EMBL" id="SDN14763.1"/>
    </source>
</evidence>
<gene>
    <name evidence="2" type="ORF">SAMN04488074_13650</name>
</gene>
<dbReference type="EMBL" id="FNET01000036">
    <property type="protein sequence ID" value="SDN14763.1"/>
    <property type="molecule type" value="Genomic_DNA"/>
</dbReference>
<dbReference type="Proteomes" id="UP000199682">
    <property type="component" value="Unassembled WGS sequence"/>
</dbReference>
<name>A0A1G9Z221_9PSEU</name>
<feature type="region of interest" description="Disordered" evidence="1">
    <location>
        <begin position="114"/>
        <end position="134"/>
    </location>
</feature>
<evidence type="ECO:0000313" key="3">
    <source>
        <dbReference type="Proteomes" id="UP000199682"/>
    </source>
</evidence>
<reference evidence="3" key="1">
    <citation type="submission" date="2016-10" db="EMBL/GenBank/DDBJ databases">
        <authorList>
            <person name="Varghese N."/>
            <person name="Submissions S."/>
        </authorList>
    </citation>
    <scope>NUCLEOTIDE SEQUENCE [LARGE SCALE GENOMIC DNA]</scope>
    <source>
        <strain evidence="3">DSM 44796</strain>
    </source>
</reference>
<accession>A0A1G9Z221</accession>